<name>A0A368HBT8_9GAMM</name>
<organism evidence="2 3">
    <name type="scientific">Acidiferrobacter thiooxydans</name>
    <dbReference type="NCBI Taxonomy" id="163359"/>
    <lineage>
        <taxon>Bacteria</taxon>
        <taxon>Pseudomonadati</taxon>
        <taxon>Pseudomonadota</taxon>
        <taxon>Gammaproteobacteria</taxon>
        <taxon>Acidiferrobacterales</taxon>
        <taxon>Acidiferrobacteraceae</taxon>
        <taxon>Acidiferrobacter</taxon>
    </lineage>
</organism>
<gene>
    <name evidence="2" type="ORF">C4900_07875</name>
</gene>
<feature type="region of interest" description="Disordered" evidence="1">
    <location>
        <begin position="1"/>
        <end position="55"/>
    </location>
</feature>
<accession>A0A368HBT8</accession>
<protein>
    <submittedName>
        <fullName evidence="2">Uncharacterized protein</fullName>
    </submittedName>
</protein>
<keyword evidence="3" id="KW-1185">Reference proteome</keyword>
<dbReference type="AlphaFoldDB" id="A0A368HBT8"/>
<proteinExistence type="predicted"/>
<dbReference type="Proteomes" id="UP000253250">
    <property type="component" value="Unassembled WGS sequence"/>
</dbReference>
<evidence type="ECO:0000313" key="2">
    <source>
        <dbReference type="EMBL" id="RCN55828.1"/>
    </source>
</evidence>
<comment type="caution">
    <text evidence="2">The sequence shown here is derived from an EMBL/GenBank/DDBJ whole genome shotgun (WGS) entry which is preliminary data.</text>
</comment>
<sequence>MRKMSDAIMRTRPLIAPRGEGPQNEGYGPVDQQPLQRTVGRRQSPTLNESRKGPSASLQALLLELSATRTRVPKGVFRYTTHEEANRDQERWRAATVVARQSRPESS</sequence>
<reference evidence="2 3" key="1">
    <citation type="submission" date="2018-02" db="EMBL/GenBank/DDBJ databases">
        <title>Insights into the biology of acidophilic members of the Acidiferrobacteraceae family derived from comparative genomic analyses.</title>
        <authorList>
            <person name="Issotta F."/>
            <person name="Thyssen C."/>
            <person name="Mena C."/>
            <person name="Moya A."/>
            <person name="Bellenberg S."/>
            <person name="Sproer C."/>
            <person name="Covarrubias P.C."/>
            <person name="Sand W."/>
            <person name="Quatrini R."/>
            <person name="Vera M."/>
        </authorList>
    </citation>
    <scope>NUCLEOTIDE SEQUENCE [LARGE SCALE GENOMIC DNA]</scope>
    <source>
        <strain evidence="3">m-1</strain>
    </source>
</reference>
<evidence type="ECO:0000256" key="1">
    <source>
        <dbReference type="SAM" id="MobiDB-lite"/>
    </source>
</evidence>
<evidence type="ECO:0000313" key="3">
    <source>
        <dbReference type="Proteomes" id="UP000253250"/>
    </source>
</evidence>
<dbReference type="EMBL" id="PSYR01000002">
    <property type="protein sequence ID" value="RCN55828.1"/>
    <property type="molecule type" value="Genomic_DNA"/>
</dbReference>
<feature type="compositionally biased region" description="Polar residues" evidence="1">
    <location>
        <begin position="33"/>
        <end position="48"/>
    </location>
</feature>